<dbReference type="InterPro" id="IPR050173">
    <property type="entry name" value="ABC_transporter_C-like"/>
</dbReference>
<dbReference type="OrthoDB" id="6500128at2759"/>
<dbReference type="GO" id="GO:0005524">
    <property type="term" value="F:ATP binding"/>
    <property type="evidence" value="ECO:0007669"/>
    <property type="project" value="UniProtKB-KW"/>
</dbReference>
<dbReference type="InterPro" id="IPR003439">
    <property type="entry name" value="ABC_transporter-like_ATP-bd"/>
</dbReference>
<dbReference type="Pfam" id="PF00005">
    <property type="entry name" value="ABC_tran"/>
    <property type="match status" value="1"/>
</dbReference>
<dbReference type="Proteomes" id="UP000759131">
    <property type="component" value="Unassembled WGS sequence"/>
</dbReference>
<dbReference type="FunFam" id="3.40.50.300:FF:000838">
    <property type="entry name" value="ABC multidrug transporter (Eurofung)"/>
    <property type="match status" value="1"/>
</dbReference>
<dbReference type="AlphaFoldDB" id="A0A7R9LH81"/>
<evidence type="ECO:0000256" key="5">
    <source>
        <dbReference type="ARBA" id="ARBA00022840"/>
    </source>
</evidence>
<protein>
    <recommendedName>
        <fullName evidence="8">ABC transporter domain-containing protein</fullName>
    </recommendedName>
</protein>
<evidence type="ECO:0000256" key="6">
    <source>
        <dbReference type="ARBA" id="ARBA00022989"/>
    </source>
</evidence>
<organism evidence="9">
    <name type="scientific">Medioppia subpectinata</name>
    <dbReference type="NCBI Taxonomy" id="1979941"/>
    <lineage>
        <taxon>Eukaryota</taxon>
        <taxon>Metazoa</taxon>
        <taxon>Ecdysozoa</taxon>
        <taxon>Arthropoda</taxon>
        <taxon>Chelicerata</taxon>
        <taxon>Arachnida</taxon>
        <taxon>Acari</taxon>
        <taxon>Acariformes</taxon>
        <taxon>Sarcoptiformes</taxon>
        <taxon>Oribatida</taxon>
        <taxon>Brachypylina</taxon>
        <taxon>Oppioidea</taxon>
        <taxon>Oppiidae</taxon>
        <taxon>Medioppia</taxon>
    </lineage>
</organism>
<evidence type="ECO:0000259" key="8">
    <source>
        <dbReference type="PROSITE" id="PS50893"/>
    </source>
</evidence>
<evidence type="ECO:0000256" key="4">
    <source>
        <dbReference type="ARBA" id="ARBA00022741"/>
    </source>
</evidence>
<dbReference type="GO" id="GO:0016887">
    <property type="term" value="F:ATP hydrolysis activity"/>
    <property type="evidence" value="ECO:0007669"/>
    <property type="project" value="InterPro"/>
</dbReference>
<evidence type="ECO:0000256" key="7">
    <source>
        <dbReference type="ARBA" id="ARBA00023136"/>
    </source>
</evidence>
<name>A0A7R9LH81_9ACAR</name>
<dbReference type="EMBL" id="OC880210">
    <property type="protein sequence ID" value="CAD7641652.1"/>
    <property type="molecule type" value="Genomic_DNA"/>
</dbReference>
<keyword evidence="3" id="KW-0812">Transmembrane</keyword>
<evidence type="ECO:0000313" key="9">
    <source>
        <dbReference type="EMBL" id="CAD7641652.1"/>
    </source>
</evidence>
<dbReference type="Gene3D" id="3.40.50.300">
    <property type="entry name" value="P-loop containing nucleotide triphosphate hydrolases"/>
    <property type="match status" value="1"/>
</dbReference>
<sequence>MVIFLASLIILINRDHISVITGAFVLENCNHFVNKLTFLIHAGQRLVSDLITIRRMHEMIDRKSEVKSDDEIVPIAKSWPKTGDIEFCNFSAFYKKECKPALNSINLIIRSGEKIGIVGRTGSGKSSLAMSLMNFFTISSGKILVDGIDISSISLDRLRSEILIIPQDIALFSDTLRFNLDPNNEYEDKQLIECVNEVRPNFLSKFVDGLDTELTHQGLNLSSGERQLICLVRALLRRKRILILDEATANMDYKTDHFVHSLIEKYFQNTTIITIAHRLDAVMNCDRIIVLSDGNIIESGKPRHLIDDQNSFVCKLQAIENCKVK</sequence>
<keyword evidence="10" id="KW-1185">Reference proteome</keyword>
<dbReference type="InterPro" id="IPR027417">
    <property type="entry name" value="P-loop_NTPase"/>
</dbReference>
<keyword evidence="6" id="KW-1133">Transmembrane helix</keyword>
<dbReference type="PANTHER" id="PTHR24223:SF415">
    <property type="entry name" value="FI20190P1"/>
    <property type="match status" value="1"/>
</dbReference>
<proteinExistence type="predicted"/>
<accession>A0A7R9LH81</accession>
<reference evidence="9" key="1">
    <citation type="submission" date="2020-11" db="EMBL/GenBank/DDBJ databases">
        <authorList>
            <person name="Tran Van P."/>
        </authorList>
    </citation>
    <scope>NUCLEOTIDE SEQUENCE</scope>
</reference>
<keyword evidence="2" id="KW-0813">Transport</keyword>
<evidence type="ECO:0000256" key="1">
    <source>
        <dbReference type="ARBA" id="ARBA00004141"/>
    </source>
</evidence>
<dbReference type="InterPro" id="IPR003593">
    <property type="entry name" value="AAA+_ATPase"/>
</dbReference>
<dbReference type="EMBL" id="CAJPIZ010025635">
    <property type="protein sequence ID" value="CAG2118806.1"/>
    <property type="molecule type" value="Genomic_DNA"/>
</dbReference>
<feature type="domain" description="ABC transporter" evidence="8">
    <location>
        <begin position="85"/>
        <end position="318"/>
    </location>
</feature>
<keyword evidence="4" id="KW-0547">Nucleotide-binding</keyword>
<dbReference type="PROSITE" id="PS50893">
    <property type="entry name" value="ABC_TRANSPORTER_2"/>
    <property type="match status" value="1"/>
</dbReference>
<dbReference type="GO" id="GO:0016020">
    <property type="term" value="C:membrane"/>
    <property type="evidence" value="ECO:0007669"/>
    <property type="project" value="UniProtKB-SubCell"/>
</dbReference>
<dbReference type="GO" id="GO:0042626">
    <property type="term" value="F:ATPase-coupled transmembrane transporter activity"/>
    <property type="evidence" value="ECO:0007669"/>
    <property type="project" value="TreeGrafter"/>
</dbReference>
<dbReference type="SUPFAM" id="SSF52540">
    <property type="entry name" value="P-loop containing nucleoside triphosphate hydrolases"/>
    <property type="match status" value="1"/>
</dbReference>
<comment type="subcellular location">
    <subcellularLocation>
        <location evidence="1">Membrane</location>
        <topology evidence="1">Multi-pass membrane protein</topology>
    </subcellularLocation>
</comment>
<evidence type="ECO:0000256" key="2">
    <source>
        <dbReference type="ARBA" id="ARBA00022448"/>
    </source>
</evidence>
<dbReference type="InterPro" id="IPR017871">
    <property type="entry name" value="ABC_transporter-like_CS"/>
</dbReference>
<dbReference type="SMART" id="SM00382">
    <property type="entry name" value="AAA"/>
    <property type="match status" value="1"/>
</dbReference>
<keyword evidence="7" id="KW-0472">Membrane</keyword>
<dbReference type="PROSITE" id="PS00211">
    <property type="entry name" value="ABC_TRANSPORTER_1"/>
    <property type="match status" value="1"/>
</dbReference>
<dbReference type="PANTHER" id="PTHR24223">
    <property type="entry name" value="ATP-BINDING CASSETTE SUB-FAMILY C"/>
    <property type="match status" value="1"/>
</dbReference>
<dbReference type="CDD" id="cd03244">
    <property type="entry name" value="ABCC_MRP_domain2"/>
    <property type="match status" value="1"/>
</dbReference>
<evidence type="ECO:0000256" key="3">
    <source>
        <dbReference type="ARBA" id="ARBA00022692"/>
    </source>
</evidence>
<keyword evidence="5" id="KW-0067">ATP-binding</keyword>
<evidence type="ECO:0000313" key="10">
    <source>
        <dbReference type="Proteomes" id="UP000759131"/>
    </source>
</evidence>
<gene>
    <name evidence="9" type="ORF">OSB1V03_LOCUS18756</name>
</gene>